<evidence type="ECO:0000256" key="1">
    <source>
        <dbReference type="ARBA" id="ARBA00022614"/>
    </source>
</evidence>
<organism evidence="5 6">
    <name type="scientific">Acer yangbiense</name>
    <dbReference type="NCBI Taxonomy" id="1000413"/>
    <lineage>
        <taxon>Eukaryota</taxon>
        <taxon>Viridiplantae</taxon>
        <taxon>Streptophyta</taxon>
        <taxon>Embryophyta</taxon>
        <taxon>Tracheophyta</taxon>
        <taxon>Spermatophyta</taxon>
        <taxon>Magnoliopsida</taxon>
        <taxon>eudicotyledons</taxon>
        <taxon>Gunneridae</taxon>
        <taxon>Pentapetalae</taxon>
        <taxon>rosids</taxon>
        <taxon>malvids</taxon>
        <taxon>Sapindales</taxon>
        <taxon>Sapindaceae</taxon>
        <taxon>Hippocastanoideae</taxon>
        <taxon>Acereae</taxon>
        <taxon>Acer</taxon>
    </lineage>
</organism>
<evidence type="ECO:0000256" key="3">
    <source>
        <dbReference type="SAM" id="MobiDB-lite"/>
    </source>
</evidence>
<reference evidence="6" key="1">
    <citation type="journal article" date="2019" name="Gigascience">
        <title>De novo genome assembly of the endangered Acer yangbiense, a plant species with extremely small populations endemic to Yunnan Province, China.</title>
        <authorList>
            <person name="Yang J."/>
            <person name="Wariss H.M."/>
            <person name="Tao L."/>
            <person name="Zhang R."/>
            <person name="Yun Q."/>
            <person name="Hollingsworth P."/>
            <person name="Dao Z."/>
            <person name="Luo G."/>
            <person name="Guo H."/>
            <person name="Ma Y."/>
            <person name="Sun W."/>
        </authorList>
    </citation>
    <scope>NUCLEOTIDE SEQUENCE [LARGE SCALE GENOMIC DNA]</scope>
    <source>
        <strain evidence="6">cv. Malutang</strain>
    </source>
</reference>
<accession>A0A5C7IRT5</accession>
<name>A0A5C7IRT5_9ROSI</name>
<dbReference type="SMART" id="SM00369">
    <property type="entry name" value="LRR_TYP"/>
    <property type="match status" value="3"/>
</dbReference>
<dbReference type="Proteomes" id="UP000323000">
    <property type="component" value="Chromosome 2"/>
</dbReference>
<feature type="region of interest" description="Disordered" evidence="3">
    <location>
        <begin position="573"/>
        <end position="602"/>
    </location>
</feature>
<keyword evidence="2" id="KW-0677">Repeat</keyword>
<evidence type="ECO:0000259" key="4">
    <source>
        <dbReference type="Pfam" id="PF20160"/>
    </source>
</evidence>
<keyword evidence="1" id="KW-0433">Leucine-rich repeat</keyword>
<evidence type="ECO:0000313" key="6">
    <source>
        <dbReference type="Proteomes" id="UP000323000"/>
    </source>
</evidence>
<dbReference type="Gene3D" id="3.80.10.10">
    <property type="entry name" value="Ribonuclease Inhibitor"/>
    <property type="match status" value="3"/>
</dbReference>
<keyword evidence="6" id="KW-1185">Reference proteome</keyword>
<gene>
    <name evidence="5" type="ORF">EZV62_005987</name>
</gene>
<dbReference type="PROSITE" id="PS51450">
    <property type="entry name" value="LRR"/>
    <property type="match status" value="1"/>
</dbReference>
<dbReference type="InterPro" id="IPR003591">
    <property type="entry name" value="Leu-rich_rpt_typical-subtyp"/>
</dbReference>
<feature type="compositionally biased region" description="Acidic residues" evidence="3">
    <location>
        <begin position="575"/>
        <end position="592"/>
    </location>
</feature>
<dbReference type="EMBL" id="VAHF01000002">
    <property type="protein sequence ID" value="TXG71052.1"/>
    <property type="molecule type" value="Genomic_DNA"/>
</dbReference>
<evidence type="ECO:0000313" key="5">
    <source>
        <dbReference type="EMBL" id="TXG71052.1"/>
    </source>
</evidence>
<dbReference type="InterPro" id="IPR032675">
    <property type="entry name" value="LRR_dom_sf"/>
</dbReference>
<dbReference type="PANTHER" id="PTHR47186">
    <property type="entry name" value="LEUCINE-RICH REPEAT-CONTAINING PROTEIN 57"/>
    <property type="match status" value="1"/>
</dbReference>
<proteinExistence type="predicted"/>
<dbReference type="Pfam" id="PF13855">
    <property type="entry name" value="LRR_8"/>
    <property type="match status" value="1"/>
</dbReference>
<evidence type="ECO:0000256" key="2">
    <source>
        <dbReference type="ARBA" id="ARBA00022737"/>
    </source>
</evidence>
<dbReference type="Pfam" id="PF20160">
    <property type="entry name" value="C-JID"/>
    <property type="match status" value="1"/>
</dbReference>
<dbReference type="OrthoDB" id="1055097at2759"/>
<comment type="caution">
    <text evidence="5">The sequence shown here is derived from an EMBL/GenBank/DDBJ whole genome shotgun (WGS) entry which is preliminary data.</text>
</comment>
<sequence>MLTGCMSLSEIPSSIQHLNKLESLYLGSCLSLESIPDCTCLESLKYLFLWGCSKLKRLPQLPTNLERISLDACTSLVEIQSSFTRLHKVQYLTLQGHKSLTSIPDLRGLKSLTNLYIFHCPKLKMLSELPNNIEELWLYDVPIEEFPPSSEDLDRLRSLHLHDCSMLKSLPSSIRKWKSLRTFHIKRCPKFDKLPDDIGALESLESFVASGTAIGEVLSFISCLKRLTSLSMKRREGMDGVGLLLPPNLLGLENLSTLKLIDCGITKLPDSLWDLTSLRSLDLSRNNFGSIPGSIINLLKLDTLDISYCEILRELPQLPALTKIKAVNCTSLERSPYFAFPNDLFDLSTMVANFINCYNLDPDALNDFVKDTLLKIQGQATLLKKDILLITYYKQVPVYKGMGSIIYPESKIPEWFHYQSRGSFIDVKLPPLCLNCNFLCFALCVVVEISNPDGQCNHPQGSDHADSRVTYDCNVKSKDGNRRVECNLFDSPYRGNPYCLLEMSYCGPDHMKSNHVIIGFGYCFFCEFCDDEFSFQFNVENVIKFPMKDDIKDDEEHFKVEMCGAHLMSGLHLEESDEEDESHLEESYEEDEPHPKRLKHIE</sequence>
<dbReference type="InterPro" id="IPR045344">
    <property type="entry name" value="C-JID"/>
</dbReference>
<protein>
    <recommendedName>
        <fullName evidence="4">C-JID domain-containing protein</fullName>
    </recommendedName>
</protein>
<dbReference type="SUPFAM" id="SSF52047">
    <property type="entry name" value="RNI-like"/>
    <property type="match status" value="2"/>
</dbReference>
<dbReference type="PANTHER" id="PTHR47186:SF61">
    <property type="entry name" value="LEUCINE-RICH REPEAT-CONTAINING PROTEIN 57-RELATED"/>
    <property type="match status" value="1"/>
</dbReference>
<feature type="domain" description="C-JID" evidence="4">
    <location>
        <begin position="408"/>
        <end position="509"/>
    </location>
</feature>
<dbReference type="InterPro" id="IPR001611">
    <property type="entry name" value="Leu-rich_rpt"/>
</dbReference>
<dbReference type="AlphaFoldDB" id="A0A5C7IRT5"/>